<proteinExistence type="predicted"/>
<name>A0AC58JCD1_DANRE</name>
<evidence type="ECO:0000313" key="2">
    <source>
        <dbReference type="RefSeq" id="XP_073804139.1"/>
    </source>
</evidence>
<keyword evidence="1" id="KW-1185">Reference proteome</keyword>
<dbReference type="Proteomes" id="UP000000437">
    <property type="component" value="Chromosome 4"/>
</dbReference>
<sequence>MILDVRTRWNSLFLMVERFLEQYPAIQAASLDQRLRKTMEKDNEKSPTCGQIFPILAKLEEHFKVAEEETMFISTLKVKVWEDLEKRYQDEDIKNFLQEATLMNPRFKSKLECAVAADAWGRLEKAPVDSATAEPVFYPQSYFPSMLCYSFYNKVLLLICATSFLQLLMEHNFEEESEDRLDDNQEDESLNTEEHSPYHKIFAKKSALEELFENED</sequence>
<organism evidence="1 2">
    <name type="scientific">Danio rerio</name>
    <name type="common">Zebrafish</name>
    <name type="synonym">Brachydanio rerio</name>
    <dbReference type="NCBI Taxonomy" id="7955"/>
    <lineage>
        <taxon>Eukaryota</taxon>
        <taxon>Metazoa</taxon>
        <taxon>Chordata</taxon>
        <taxon>Craniata</taxon>
        <taxon>Vertebrata</taxon>
        <taxon>Euteleostomi</taxon>
        <taxon>Actinopterygii</taxon>
        <taxon>Neopterygii</taxon>
        <taxon>Teleostei</taxon>
        <taxon>Ostariophysi</taxon>
        <taxon>Cypriniformes</taxon>
        <taxon>Danionidae</taxon>
        <taxon>Danioninae</taxon>
        <taxon>Danio</taxon>
    </lineage>
</organism>
<accession>A0AC58JCD1</accession>
<reference evidence="2" key="1">
    <citation type="submission" date="2025-08" db="UniProtKB">
        <authorList>
            <consortium name="RefSeq"/>
        </authorList>
    </citation>
    <scope>IDENTIFICATION</scope>
    <source>
        <strain evidence="2">Tuebingen</strain>
        <tissue evidence="2">Fibroblasts and whole tissue</tissue>
    </source>
</reference>
<evidence type="ECO:0000313" key="1">
    <source>
        <dbReference type="Proteomes" id="UP000000437"/>
    </source>
</evidence>
<dbReference type="RefSeq" id="XP_073804139.1">
    <property type="nucleotide sequence ID" value="XM_073948038.1"/>
</dbReference>
<gene>
    <name evidence="2" type="primary">LOC141381705</name>
</gene>
<protein>
    <submittedName>
        <fullName evidence="2">Uncharacterized protein</fullName>
    </submittedName>
</protein>